<organism evidence="1 2">
    <name type="scientific">Dovyalis caffra</name>
    <dbReference type="NCBI Taxonomy" id="77055"/>
    <lineage>
        <taxon>Eukaryota</taxon>
        <taxon>Viridiplantae</taxon>
        <taxon>Streptophyta</taxon>
        <taxon>Embryophyta</taxon>
        <taxon>Tracheophyta</taxon>
        <taxon>Spermatophyta</taxon>
        <taxon>Magnoliopsida</taxon>
        <taxon>eudicotyledons</taxon>
        <taxon>Gunneridae</taxon>
        <taxon>Pentapetalae</taxon>
        <taxon>rosids</taxon>
        <taxon>fabids</taxon>
        <taxon>Malpighiales</taxon>
        <taxon>Salicaceae</taxon>
        <taxon>Flacourtieae</taxon>
        <taxon>Dovyalis</taxon>
    </lineage>
</organism>
<sequence length="128" mass="14537">MSVHLASDLKSHPDYMVAIYAKKFYERLNNQTSIAKLAGILDIWELGLAFRIFPRSQTQSIHMRSDDDVLNLMGESDVIRYRNGKLPQTGSARIRCSSKRVLFVGDFGTKGDGLSNDTEFCHHFELII</sequence>
<evidence type="ECO:0000313" key="2">
    <source>
        <dbReference type="Proteomes" id="UP001314170"/>
    </source>
</evidence>
<dbReference type="Proteomes" id="UP001314170">
    <property type="component" value="Unassembled WGS sequence"/>
</dbReference>
<reference evidence="1 2" key="1">
    <citation type="submission" date="2024-01" db="EMBL/GenBank/DDBJ databases">
        <authorList>
            <person name="Waweru B."/>
        </authorList>
    </citation>
    <scope>NUCLEOTIDE SEQUENCE [LARGE SCALE GENOMIC DNA]</scope>
</reference>
<dbReference type="AlphaFoldDB" id="A0AAV1SS52"/>
<evidence type="ECO:0000313" key="1">
    <source>
        <dbReference type="EMBL" id="CAK7356561.1"/>
    </source>
</evidence>
<comment type="caution">
    <text evidence="1">The sequence shown here is derived from an EMBL/GenBank/DDBJ whole genome shotgun (WGS) entry which is preliminary data.</text>
</comment>
<name>A0AAV1SS52_9ROSI</name>
<keyword evidence="2" id="KW-1185">Reference proteome</keyword>
<accession>A0AAV1SS52</accession>
<protein>
    <submittedName>
        <fullName evidence="1">Uncharacterized protein</fullName>
    </submittedName>
</protein>
<proteinExistence type="predicted"/>
<dbReference type="EMBL" id="CAWUPB010001197">
    <property type="protein sequence ID" value="CAK7356561.1"/>
    <property type="molecule type" value="Genomic_DNA"/>
</dbReference>
<gene>
    <name evidence="1" type="ORF">DCAF_LOCUS26834</name>
</gene>